<evidence type="ECO:0000313" key="4">
    <source>
        <dbReference type="Proteomes" id="UP000807342"/>
    </source>
</evidence>
<reference evidence="3" key="1">
    <citation type="submission" date="2020-11" db="EMBL/GenBank/DDBJ databases">
        <authorList>
            <consortium name="DOE Joint Genome Institute"/>
            <person name="Ahrendt S."/>
            <person name="Riley R."/>
            <person name="Andreopoulos W."/>
            <person name="Labutti K."/>
            <person name="Pangilinan J."/>
            <person name="Ruiz-Duenas F.J."/>
            <person name="Barrasa J.M."/>
            <person name="Sanchez-Garcia M."/>
            <person name="Camarero S."/>
            <person name="Miyauchi S."/>
            <person name="Serrano A."/>
            <person name="Linde D."/>
            <person name="Babiker R."/>
            <person name="Drula E."/>
            <person name="Ayuso-Fernandez I."/>
            <person name="Pacheco R."/>
            <person name="Padilla G."/>
            <person name="Ferreira P."/>
            <person name="Barriuso J."/>
            <person name="Kellner H."/>
            <person name="Castanera R."/>
            <person name="Alfaro M."/>
            <person name="Ramirez L."/>
            <person name="Pisabarro A.G."/>
            <person name="Kuo A."/>
            <person name="Tritt A."/>
            <person name="Lipzen A."/>
            <person name="He G."/>
            <person name="Yan M."/>
            <person name="Ng V."/>
            <person name="Cullen D."/>
            <person name="Martin F."/>
            <person name="Rosso M.-N."/>
            <person name="Henrissat B."/>
            <person name="Hibbett D."/>
            <person name="Martinez A.T."/>
            <person name="Grigoriev I.V."/>
        </authorList>
    </citation>
    <scope>NUCLEOTIDE SEQUENCE</scope>
    <source>
        <strain evidence="3">MF-IS2</strain>
    </source>
</reference>
<feature type="transmembrane region" description="Helical" evidence="2">
    <location>
        <begin position="140"/>
        <end position="159"/>
    </location>
</feature>
<keyword evidence="2" id="KW-1133">Transmembrane helix</keyword>
<keyword evidence="2" id="KW-0812">Transmembrane</keyword>
<feature type="transmembrane region" description="Helical" evidence="2">
    <location>
        <begin position="99"/>
        <end position="120"/>
    </location>
</feature>
<gene>
    <name evidence="3" type="ORF">P691DRAFT_401390</name>
</gene>
<organism evidence="3 4">
    <name type="scientific">Macrolepiota fuliginosa MF-IS2</name>
    <dbReference type="NCBI Taxonomy" id="1400762"/>
    <lineage>
        <taxon>Eukaryota</taxon>
        <taxon>Fungi</taxon>
        <taxon>Dikarya</taxon>
        <taxon>Basidiomycota</taxon>
        <taxon>Agaricomycotina</taxon>
        <taxon>Agaricomycetes</taxon>
        <taxon>Agaricomycetidae</taxon>
        <taxon>Agaricales</taxon>
        <taxon>Agaricineae</taxon>
        <taxon>Agaricaceae</taxon>
        <taxon>Macrolepiota</taxon>
    </lineage>
</organism>
<name>A0A9P5X3B5_9AGAR</name>
<dbReference type="EMBL" id="MU151452">
    <property type="protein sequence ID" value="KAF9443627.1"/>
    <property type="molecule type" value="Genomic_DNA"/>
</dbReference>
<evidence type="ECO:0000256" key="2">
    <source>
        <dbReference type="SAM" id="Phobius"/>
    </source>
</evidence>
<proteinExistence type="predicted"/>
<protein>
    <submittedName>
        <fullName evidence="3">Uncharacterized protein</fullName>
    </submittedName>
</protein>
<dbReference type="AlphaFoldDB" id="A0A9P5X3B5"/>
<keyword evidence="2" id="KW-0472">Membrane</keyword>
<feature type="compositionally biased region" description="Basic and acidic residues" evidence="1">
    <location>
        <begin position="306"/>
        <end position="318"/>
    </location>
</feature>
<dbReference type="Proteomes" id="UP000807342">
    <property type="component" value="Unassembled WGS sequence"/>
</dbReference>
<feature type="region of interest" description="Disordered" evidence="1">
    <location>
        <begin position="289"/>
        <end position="318"/>
    </location>
</feature>
<feature type="transmembrane region" description="Helical" evidence="2">
    <location>
        <begin position="171"/>
        <end position="192"/>
    </location>
</feature>
<feature type="transmembrane region" description="Helical" evidence="2">
    <location>
        <begin position="56"/>
        <end position="79"/>
    </location>
</feature>
<sequence>MSTSPDNLEAVLQGLLLFIVADATGAFTVGACFTLGIVCLALLSSQAAGPRKQRRLLQLYIVLLLTAVVGLFISAFFAFNSLVIFNPTQLKSGEVAAKVVTSAGIFTGVSICMTDGLLVWRCYMVHKALMGHSSSLWSKIFCAIPAVLWIVTFITGIMVSMPSQQFSSLTVFLVSNALTNLCGTAFIATRLLQHRQMTRDFFKDKAPTARHGNIVGILLESAAINVPVAICEAVGNMIMSTSSSKTTYGVWFIIYSIGIPSQVRQPWLLTTSWADHVLSGTCDYHGHPPGCPRQGDWPSQSGRGSASDDKEVRGIHTA</sequence>
<accession>A0A9P5X3B5</accession>
<keyword evidence="4" id="KW-1185">Reference proteome</keyword>
<evidence type="ECO:0000256" key="1">
    <source>
        <dbReference type="SAM" id="MobiDB-lite"/>
    </source>
</evidence>
<feature type="transmembrane region" description="Helical" evidence="2">
    <location>
        <begin position="15"/>
        <end position="44"/>
    </location>
</feature>
<comment type="caution">
    <text evidence="3">The sequence shown here is derived from an EMBL/GenBank/DDBJ whole genome shotgun (WGS) entry which is preliminary data.</text>
</comment>
<dbReference type="OrthoDB" id="3045811at2759"/>
<evidence type="ECO:0000313" key="3">
    <source>
        <dbReference type="EMBL" id="KAF9443627.1"/>
    </source>
</evidence>